<evidence type="ECO:0000313" key="1">
    <source>
        <dbReference type="EMBL" id="JAD89295.1"/>
    </source>
</evidence>
<dbReference type="EMBL" id="GBRH01208600">
    <property type="protein sequence ID" value="JAD89295.1"/>
    <property type="molecule type" value="Transcribed_RNA"/>
</dbReference>
<accession>A0A0A9DUF4</accession>
<sequence>MPTVGPLLFGKFWMHVTSEAVLKYVSPFVPTKIRTHIIQRGSAGACLVTMSQSHP</sequence>
<reference evidence="1" key="2">
    <citation type="journal article" date="2015" name="Data Brief">
        <title>Shoot transcriptome of the giant reed, Arundo donax.</title>
        <authorList>
            <person name="Barrero R.A."/>
            <person name="Guerrero F.D."/>
            <person name="Moolhuijzen P."/>
            <person name="Goolsby J.A."/>
            <person name="Tidwell J."/>
            <person name="Bellgard S.E."/>
            <person name="Bellgard M.I."/>
        </authorList>
    </citation>
    <scope>NUCLEOTIDE SEQUENCE</scope>
    <source>
        <tissue evidence="1">Shoot tissue taken approximately 20 cm above the soil surface</tissue>
    </source>
</reference>
<organism evidence="1">
    <name type="scientific">Arundo donax</name>
    <name type="common">Giant reed</name>
    <name type="synonym">Donax arundinaceus</name>
    <dbReference type="NCBI Taxonomy" id="35708"/>
    <lineage>
        <taxon>Eukaryota</taxon>
        <taxon>Viridiplantae</taxon>
        <taxon>Streptophyta</taxon>
        <taxon>Embryophyta</taxon>
        <taxon>Tracheophyta</taxon>
        <taxon>Spermatophyta</taxon>
        <taxon>Magnoliopsida</taxon>
        <taxon>Liliopsida</taxon>
        <taxon>Poales</taxon>
        <taxon>Poaceae</taxon>
        <taxon>PACMAD clade</taxon>
        <taxon>Arundinoideae</taxon>
        <taxon>Arundineae</taxon>
        <taxon>Arundo</taxon>
    </lineage>
</organism>
<proteinExistence type="predicted"/>
<dbReference type="AlphaFoldDB" id="A0A0A9DUF4"/>
<reference evidence="1" key="1">
    <citation type="submission" date="2014-09" db="EMBL/GenBank/DDBJ databases">
        <authorList>
            <person name="Magalhaes I.L.F."/>
            <person name="Oliveira U."/>
            <person name="Santos F.R."/>
            <person name="Vidigal T.H.D.A."/>
            <person name="Brescovit A.D."/>
            <person name="Santos A.J."/>
        </authorList>
    </citation>
    <scope>NUCLEOTIDE SEQUENCE</scope>
    <source>
        <tissue evidence="1">Shoot tissue taken approximately 20 cm above the soil surface</tissue>
    </source>
</reference>
<name>A0A0A9DUF4_ARUDO</name>
<protein>
    <submittedName>
        <fullName evidence="1">Uncharacterized protein</fullName>
    </submittedName>
</protein>